<gene>
    <name evidence="2" type="ORF">CANVERA_P4277</name>
</gene>
<dbReference type="EMBL" id="CANTUO010000005">
    <property type="protein sequence ID" value="CAI5759765.1"/>
    <property type="molecule type" value="Genomic_DNA"/>
</dbReference>
<dbReference type="OrthoDB" id="449382at2759"/>
<comment type="caution">
    <text evidence="2">The sequence shown here is derived from an EMBL/GenBank/DDBJ whole genome shotgun (WGS) entry which is preliminary data.</text>
</comment>
<evidence type="ECO:0000313" key="2">
    <source>
        <dbReference type="EMBL" id="CAI5759765.1"/>
    </source>
</evidence>
<dbReference type="Gene3D" id="3.90.190.10">
    <property type="entry name" value="Protein tyrosine phosphatase superfamily"/>
    <property type="match status" value="1"/>
</dbReference>
<dbReference type="InterPro" id="IPR002925">
    <property type="entry name" value="Dienelactn_hydro"/>
</dbReference>
<organism evidence="2 3">
    <name type="scientific">Candida verbasci</name>
    <dbReference type="NCBI Taxonomy" id="1227364"/>
    <lineage>
        <taxon>Eukaryota</taxon>
        <taxon>Fungi</taxon>
        <taxon>Dikarya</taxon>
        <taxon>Ascomycota</taxon>
        <taxon>Saccharomycotina</taxon>
        <taxon>Pichiomycetes</taxon>
        <taxon>Debaryomycetaceae</taxon>
        <taxon>Candida/Lodderomyces clade</taxon>
        <taxon>Candida</taxon>
    </lineage>
</organism>
<protein>
    <recommendedName>
        <fullName evidence="1">Tyrosine specific protein phosphatases domain-containing protein</fullName>
    </recommendedName>
</protein>
<accession>A0A9W4U0K6</accession>
<keyword evidence="3" id="KW-1185">Reference proteome</keyword>
<dbReference type="InterPro" id="IPR029058">
    <property type="entry name" value="AB_hydrolase_fold"/>
</dbReference>
<feature type="domain" description="Tyrosine specific protein phosphatases" evidence="1">
    <location>
        <begin position="457"/>
        <end position="513"/>
    </location>
</feature>
<dbReference type="PROSITE" id="PS00383">
    <property type="entry name" value="TYR_PHOSPHATASE_1"/>
    <property type="match status" value="1"/>
</dbReference>
<dbReference type="SUPFAM" id="SSF53474">
    <property type="entry name" value="alpha/beta-Hydrolases"/>
    <property type="match status" value="1"/>
</dbReference>
<proteinExistence type="predicted"/>
<dbReference type="InterPro" id="IPR000387">
    <property type="entry name" value="Tyr_Pase_dom"/>
</dbReference>
<dbReference type="SUPFAM" id="SSF52799">
    <property type="entry name" value="(Phosphotyrosine protein) phosphatases II"/>
    <property type="match status" value="1"/>
</dbReference>
<dbReference type="Pfam" id="PF01738">
    <property type="entry name" value="DLH"/>
    <property type="match status" value="1"/>
</dbReference>
<dbReference type="PANTHER" id="PTHR31126:SF1">
    <property type="entry name" value="TYROSINE SPECIFIC PROTEIN PHOSPHATASES DOMAIN-CONTAINING PROTEIN"/>
    <property type="match status" value="1"/>
</dbReference>
<dbReference type="GO" id="GO:0004721">
    <property type="term" value="F:phosphoprotein phosphatase activity"/>
    <property type="evidence" value="ECO:0007669"/>
    <property type="project" value="InterPro"/>
</dbReference>
<dbReference type="AlphaFoldDB" id="A0A9W4U0K6"/>
<dbReference type="InterPro" id="IPR026893">
    <property type="entry name" value="Tyr/Ser_Pase_IphP-type"/>
</dbReference>
<evidence type="ECO:0000259" key="1">
    <source>
        <dbReference type="PROSITE" id="PS50056"/>
    </source>
</evidence>
<dbReference type="PANTHER" id="PTHR31126">
    <property type="entry name" value="TYROSINE-PROTEIN PHOSPHATASE"/>
    <property type="match status" value="1"/>
</dbReference>
<name>A0A9W4U0K6_9ASCO</name>
<sequence length="650" mass="74144">MAYDKYNPQIPIEKQVRFGKGVSGTLTIPAAFQSENPFEENLVPFTHKASLILHGQAGHRNYCYQKTLAHRLTHELGIFTLRIDFRGCGDSADNEIEIEGRHLNQDVDDIQASAEFISDGEKNGLGINLTLSSIISHSRGGVAMFLWAQKMDELLKCGDPKAIIVPNLINCAARFSSETVLERYYAFTDYDFMPSTAYRYGKYQEVQLATREIITLSKPDLSRLNELSTDWSVLSIYGTEDQIIPRYDPANFANALNRGHLTHTLKLIPDADHAFFGTKEIHPDNDDEDLNPHELPLKGKKVNYNFLVTDYIIEWLLPENELNRFLESSNVIGRVSRWKHVDGVTNFRDIGGWRVANPTFKTQSPTNENLICYVKPNYAFRCANVSKLTEKGADSLSKLGIKALFDLRSDGEIQQDGFPKNLEKFGIKRIHAPVYSKDDYSPQAIAIRYTNLMTSWSTYVNVYEDMLEMGIGAYKTVFEYIRDENKPFVFHCTAGKDRTGMLGMLILLLAGVDKNTIAKEYELTTIGLKPDHPILKSKFQETVRKLREKLGGDSSDIENIISQGRANWNIEHDGFENLVSSRYEAMLATIELFLKKYDNIINYFKNKLGFSQEDILKIYENIIVLDPQDFGFEVSSQINWDHRNYKTAKF</sequence>
<dbReference type="Proteomes" id="UP001152885">
    <property type="component" value="Unassembled WGS sequence"/>
</dbReference>
<evidence type="ECO:0000313" key="3">
    <source>
        <dbReference type="Proteomes" id="UP001152885"/>
    </source>
</evidence>
<dbReference type="PROSITE" id="PS50056">
    <property type="entry name" value="TYR_PHOSPHATASE_2"/>
    <property type="match status" value="1"/>
</dbReference>
<reference evidence="2" key="1">
    <citation type="submission" date="2022-12" db="EMBL/GenBank/DDBJ databases">
        <authorList>
            <person name="Brejova B."/>
        </authorList>
    </citation>
    <scope>NUCLEOTIDE SEQUENCE</scope>
</reference>
<dbReference type="Pfam" id="PF13350">
    <property type="entry name" value="Y_phosphatase3"/>
    <property type="match status" value="1"/>
</dbReference>
<dbReference type="Gene3D" id="3.40.50.1820">
    <property type="entry name" value="alpha/beta hydrolase"/>
    <property type="match status" value="1"/>
</dbReference>
<dbReference type="InterPro" id="IPR029021">
    <property type="entry name" value="Prot-tyrosine_phosphatase-like"/>
</dbReference>
<dbReference type="InterPro" id="IPR016130">
    <property type="entry name" value="Tyr_Pase_AS"/>
</dbReference>